<keyword evidence="3 6" id="KW-1133">Transmembrane helix</keyword>
<feature type="transmembrane region" description="Helical" evidence="6">
    <location>
        <begin position="16"/>
        <end position="35"/>
    </location>
</feature>
<evidence type="ECO:0000256" key="6">
    <source>
        <dbReference type="SAM" id="Phobius"/>
    </source>
</evidence>
<name>A0A4P7VQC2_9BACT</name>
<dbReference type="EMBL" id="CP039393">
    <property type="protein sequence ID" value="QCD36474.1"/>
    <property type="molecule type" value="Genomic_DNA"/>
</dbReference>
<evidence type="ECO:0000259" key="7">
    <source>
        <dbReference type="Pfam" id="PF04357"/>
    </source>
</evidence>
<dbReference type="Pfam" id="PF04357">
    <property type="entry name" value="TamB"/>
    <property type="match status" value="1"/>
</dbReference>
<protein>
    <recommendedName>
        <fullName evidence="7">Translocation and assembly module TamB C-terminal domain-containing protein</fullName>
    </recommendedName>
</protein>
<evidence type="ECO:0000256" key="1">
    <source>
        <dbReference type="ARBA" id="ARBA00004167"/>
    </source>
</evidence>
<evidence type="ECO:0000256" key="4">
    <source>
        <dbReference type="ARBA" id="ARBA00023136"/>
    </source>
</evidence>
<accession>A0A4P7VQC2</accession>
<comment type="subcellular location">
    <subcellularLocation>
        <location evidence="1">Membrane</location>
        <topology evidence="1">Single-pass membrane protein</topology>
    </subcellularLocation>
</comment>
<keyword evidence="9" id="KW-1185">Reference proteome</keyword>
<dbReference type="GO" id="GO:0009306">
    <property type="term" value="P:protein secretion"/>
    <property type="evidence" value="ECO:0007669"/>
    <property type="project" value="InterPro"/>
</dbReference>
<reference evidence="8 9" key="1">
    <citation type="submission" date="2019-02" db="EMBL/GenBank/DDBJ databases">
        <title>Isolation and identification of novel species under the genus Muribaculum.</title>
        <authorList>
            <person name="Miyake S."/>
            <person name="Ding Y."/>
            <person name="Low A."/>
            <person name="Soh M."/>
            <person name="Seedorf H."/>
        </authorList>
    </citation>
    <scope>NUCLEOTIDE SEQUENCE [LARGE SCALE GENOMIC DNA]</scope>
    <source>
        <strain evidence="8 9">TLL-A4</strain>
    </source>
</reference>
<organism evidence="8 9">
    <name type="scientific">Muribaculum gordoncarteri</name>
    <dbReference type="NCBI Taxonomy" id="2530390"/>
    <lineage>
        <taxon>Bacteria</taxon>
        <taxon>Pseudomonadati</taxon>
        <taxon>Bacteroidota</taxon>
        <taxon>Bacteroidia</taxon>
        <taxon>Bacteroidales</taxon>
        <taxon>Muribaculaceae</taxon>
        <taxon>Muribaculum</taxon>
    </lineage>
</organism>
<proteinExistence type="predicted"/>
<evidence type="ECO:0000313" key="8">
    <source>
        <dbReference type="EMBL" id="QCD36474.1"/>
    </source>
</evidence>
<dbReference type="PANTHER" id="PTHR36985">
    <property type="entry name" value="TRANSLOCATION AND ASSEMBLY MODULE SUBUNIT TAMB"/>
    <property type="match status" value="1"/>
</dbReference>
<keyword evidence="4 6" id="KW-0472">Membrane</keyword>
<feature type="domain" description="Translocation and assembly module TamB C-terminal" evidence="7">
    <location>
        <begin position="1144"/>
        <end position="1566"/>
    </location>
</feature>
<dbReference type="Proteomes" id="UP000297031">
    <property type="component" value="Chromosome"/>
</dbReference>
<gene>
    <name evidence="8" type="ORF">E7746_11550</name>
</gene>
<evidence type="ECO:0000256" key="5">
    <source>
        <dbReference type="SAM" id="MobiDB-lite"/>
    </source>
</evidence>
<dbReference type="PANTHER" id="PTHR36985:SF1">
    <property type="entry name" value="TRANSLOCATION AND ASSEMBLY MODULE SUBUNIT TAMB"/>
    <property type="match status" value="1"/>
</dbReference>
<sequence length="1611" mass="176803">MGHLIKNTIVRRVLKTLMWVLIVILLIPALLYVPFVQNFVKDIALREVAKSSGMTIEIDRFRLKWPLSVMLDGVRVMTSPGDTMAVVGNADLDVDILPLLKLDIHASGRISDVRYKMGTPDSVMYLVADVKDFKLEPSHYDLKNSLIEVSHAELDGGDVLLLFNGSDTTATPVDTTASMPLTIKAGSLLLRNISYRMSMMPVIDSLSATVPLAELRDGFLDLATRRIHARSLSVDSVSAMYLTPSAEYLAAHPADTVTTVEEHPTPLDSMWVITGDTVRLTGQRAVYAMRGAVPQPGLDMNYLQADDIEIRVDSFYNRGVEITVPLKRLAATERSGLKLDASGTFAMDTAGMEARNFDITTLFSAIKFNAYMGMGDMTTDPDLPLRLKAAARIGVHDVEMLMPSLVPMLKTIPRYNDINLQADAEGTVSAMRVEKIYVALPGYMNMEMRGEVYDMLDIDKISGEILLDGELKNVNFIKPTVLEAKLAKQLNIPPIKLEGRVEMESGAYNGMLRAVTGKGEVLLDCDWNGRAESYTADLNLDEFPISSFMPEMGIGDVTANVKVKGRGYDPMSVKTTIDAEMAIDKFVYDSIAYSNIRAWAKLDTGVIDAGVMSMNHDANFDMTMLGKLEGDNINVEFEGDVRNFDLQGLHLSPTENKGSFSLDGKAVLNPKRSYYNGNVNVTDLAWSMPDMEIATPAINTTLDATDSSMMVTLHNESLVAGLMAKCPIDTFMTRVTGTMTLLEKQMADKRIDIIALQHALPPFVLDLNSGSNSVISDFLEPAKMSFNSLKFNMSTDTIITMNAAVDRFKAGNTQLDTITFNALQHGKFLVYKINVDNRPGTMDDFAHVNATGFLANENFSLFLNQSNIKGDTGFKIGVNLTGSDSLLTMRLVPLKPVIGYKTWSLNQDNFISYSFGSRHLDANLDLSNGDSHLRIFTEHSHNDSVMGQEDVVVNASGIQLADWLALSPFAPPVKGVAGVDMRIRWDAEAKSLSGTGNATLDDLSYGGDRVGSFLLDLGLSTTASGVIKASTSLMVDSIKVITASGSLNDSTAAHPFALDFSMIHFPLRIVNPFLPPGVAKLHGMLNGEMDITGTMANPVFDGFLDFDSTDVLVDMVGTSFKFSDEKIPVDSNIVRFNNYTIKGINDNPLYINGTVDMTSLVSPRIDLDMKARDMQIVGIDRGKGHDVYGRGFINLDADVKGNMDFMSVNAKLNLLEGSNVTYVLDMAADQLSEGVGAGDMVRFVQFSDTAAVLQADSLESTGMSLMLNAQVIISEGSTINVDISSNGKDKAQIQGSGNLNFTMSPFSDMRITGRYTIDKGFVRYTPPFMSQKLFDFESGSYVAFNGDMMNPILNIHATETLKANVTEEGQNSRLVNFIITLNVTNTLSNMDVSFDLSTNDDITIQNELQTMSPEQRANQAMNMLLYNIYTGPGTRASSNLSGNVLFSFLTSKLNTWAANNIKGVDITFGVDQYDRTYEGATSTTTSYSYKVSKTLFNDRIKIVIGGNYSTDADNDENLSQNLINDISFEYMLNRSGSMYLRLFRHEGYENVLEGEVIQTGVGFVYKRKLSSLRDLFRFVGHRKESPEAPEPAESPAGTSPINKNNDDAEKN</sequence>
<keyword evidence="2 6" id="KW-0812">Transmembrane</keyword>
<dbReference type="KEGG" id="mgod:E7746_11550"/>
<evidence type="ECO:0000313" key="9">
    <source>
        <dbReference type="Proteomes" id="UP000297031"/>
    </source>
</evidence>
<evidence type="ECO:0000256" key="2">
    <source>
        <dbReference type="ARBA" id="ARBA00022692"/>
    </source>
</evidence>
<dbReference type="GO" id="GO:0005886">
    <property type="term" value="C:plasma membrane"/>
    <property type="evidence" value="ECO:0007669"/>
    <property type="project" value="InterPro"/>
</dbReference>
<evidence type="ECO:0000256" key="3">
    <source>
        <dbReference type="ARBA" id="ARBA00022989"/>
    </source>
</evidence>
<dbReference type="InterPro" id="IPR007452">
    <property type="entry name" value="TamB_C"/>
</dbReference>
<feature type="region of interest" description="Disordered" evidence="5">
    <location>
        <begin position="1582"/>
        <end position="1611"/>
    </location>
</feature>